<proteinExistence type="predicted"/>
<sequence>MSDRIESPRLQELDPAKTAEFWTEVAEQGTPMVEANLMQHLLARIDRRCVDRA</sequence>
<protein>
    <submittedName>
        <fullName evidence="1">Uncharacterized protein</fullName>
    </submittedName>
</protein>
<keyword evidence="2" id="KW-1185">Reference proteome</keyword>
<name>A0ABP4QHT3_9ACTN</name>
<evidence type="ECO:0000313" key="2">
    <source>
        <dbReference type="Proteomes" id="UP001500190"/>
    </source>
</evidence>
<dbReference type="Proteomes" id="UP001500190">
    <property type="component" value="Unassembled WGS sequence"/>
</dbReference>
<dbReference type="RefSeq" id="WP_344199480.1">
    <property type="nucleotide sequence ID" value="NZ_BAAAND010000012.1"/>
</dbReference>
<evidence type="ECO:0000313" key="1">
    <source>
        <dbReference type="EMBL" id="GAA1609812.1"/>
    </source>
</evidence>
<organism evidence="1 2">
    <name type="scientific">Kribbella karoonensis</name>
    <dbReference type="NCBI Taxonomy" id="324851"/>
    <lineage>
        <taxon>Bacteria</taxon>
        <taxon>Bacillati</taxon>
        <taxon>Actinomycetota</taxon>
        <taxon>Actinomycetes</taxon>
        <taxon>Propionibacteriales</taxon>
        <taxon>Kribbellaceae</taxon>
        <taxon>Kribbella</taxon>
    </lineage>
</organism>
<gene>
    <name evidence="1" type="ORF">GCM10009742_70550</name>
</gene>
<reference evidence="2" key="1">
    <citation type="journal article" date="2019" name="Int. J. Syst. Evol. Microbiol.">
        <title>The Global Catalogue of Microorganisms (GCM) 10K type strain sequencing project: providing services to taxonomists for standard genome sequencing and annotation.</title>
        <authorList>
            <consortium name="The Broad Institute Genomics Platform"/>
            <consortium name="The Broad Institute Genome Sequencing Center for Infectious Disease"/>
            <person name="Wu L."/>
            <person name="Ma J."/>
        </authorList>
    </citation>
    <scope>NUCLEOTIDE SEQUENCE [LARGE SCALE GENOMIC DNA]</scope>
    <source>
        <strain evidence="2">JCM 14304</strain>
    </source>
</reference>
<dbReference type="EMBL" id="BAAAND010000012">
    <property type="protein sequence ID" value="GAA1609812.1"/>
    <property type="molecule type" value="Genomic_DNA"/>
</dbReference>
<accession>A0ABP4QHT3</accession>
<comment type="caution">
    <text evidence="1">The sequence shown here is derived from an EMBL/GenBank/DDBJ whole genome shotgun (WGS) entry which is preliminary data.</text>
</comment>